<feature type="transmembrane region" description="Helical" evidence="1">
    <location>
        <begin position="271"/>
        <end position="296"/>
    </location>
</feature>
<dbReference type="Proteomes" id="UP000053732">
    <property type="component" value="Unassembled WGS sequence"/>
</dbReference>
<keyword evidence="3" id="KW-1185">Reference proteome</keyword>
<organism evidence="2 3">
    <name type="scientific">Penicillium camemberti (strain FM 013)</name>
    <dbReference type="NCBI Taxonomy" id="1429867"/>
    <lineage>
        <taxon>Eukaryota</taxon>
        <taxon>Fungi</taxon>
        <taxon>Dikarya</taxon>
        <taxon>Ascomycota</taxon>
        <taxon>Pezizomycotina</taxon>
        <taxon>Eurotiomycetes</taxon>
        <taxon>Eurotiomycetidae</taxon>
        <taxon>Eurotiales</taxon>
        <taxon>Aspergillaceae</taxon>
        <taxon>Penicillium</taxon>
    </lineage>
</organism>
<dbReference type="EMBL" id="HG793313">
    <property type="protein sequence ID" value="CRL31541.1"/>
    <property type="molecule type" value="Genomic_DNA"/>
</dbReference>
<feature type="transmembrane region" description="Helical" evidence="1">
    <location>
        <begin position="188"/>
        <end position="212"/>
    </location>
</feature>
<feature type="transmembrane region" description="Helical" evidence="1">
    <location>
        <begin position="145"/>
        <end position="167"/>
    </location>
</feature>
<feature type="transmembrane region" description="Helical" evidence="1">
    <location>
        <begin position="405"/>
        <end position="423"/>
    </location>
</feature>
<dbReference type="AlphaFoldDB" id="A0A0G4PYS0"/>
<evidence type="ECO:0000313" key="2">
    <source>
        <dbReference type="EMBL" id="CRL31541.1"/>
    </source>
</evidence>
<dbReference type="STRING" id="1429867.A0A0G4PYS0"/>
<proteinExistence type="predicted"/>
<reference evidence="2 3" key="1">
    <citation type="journal article" date="2014" name="Nat. Commun.">
        <title>Multiple recent horizontal transfers of a large genomic region in cheese making fungi.</title>
        <authorList>
            <person name="Cheeseman K."/>
            <person name="Ropars J."/>
            <person name="Renault P."/>
            <person name="Dupont J."/>
            <person name="Gouzy J."/>
            <person name="Branca A."/>
            <person name="Abraham A.L."/>
            <person name="Ceppi M."/>
            <person name="Conseiller E."/>
            <person name="Debuchy R."/>
            <person name="Malagnac F."/>
            <person name="Goarin A."/>
            <person name="Silar P."/>
            <person name="Lacoste S."/>
            <person name="Sallet E."/>
            <person name="Bensimon A."/>
            <person name="Giraud T."/>
            <person name="Brygoo Y."/>
        </authorList>
    </citation>
    <scope>NUCLEOTIDE SEQUENCE [LARGE SCALE GENOMIC DNA]</scope>
    <source>
        <strain evidence="3">FM 013</strain>
    </source>
</reference>
<evidence type="ECO:0000256" key="1">
    <source>
        <dbReference type="SAM" id="Phobius"/>
    </source>
</evidence>
<sequence length="439" mass="49230">MPLGSLARWQSALFCLVRFSNADFQTEMPTIVVATSLFSLLFLFMFEYTDGSVIAALAILETPTSIEDENPQETGLFVVGKIEDPPTGRSGRTTRDESENAREFLWSLRHNSIRELFPTLCGGFLGLAGLFVLSLAGVIDSDPNNIVTGFLICGSIMIMGNIFTISTTSNAVTNQRSLARRHLHNERGFWFIFTGLEEFMIYMLLTVVIMALSKPISAEDGATFPVLGLSRLLLGLSLTNLHAAWVHTVVSKPRKQTIWQRIPGWREWLEILPVAFLDIVLPNCVHYLATTLLAFFRGVVFAALSNQAYERIPYPLTTCANIVFHAIPIVSEYSASILTGAMYVRVAASMLPENEQTVVPFDRSFGGRAKNGTRCLSILDAFRTMKVQNWYRYLKNGWEVLIREYVWVCFSIIVIAMELYLWAPCTAVDLLACLRQHIV</sequence>
<evidence type="ECO:0000313" key="3">
    <source>
        <dbReference type="Proteomes" id="UP000053732"/>
    </source>
</evidence>
<feature type="transmembrane region" description="Helical" evidence="1">
    <location>
        <begin position="28"/>
        <end position="46"/>
    </location>
</feature>
<keyword evidence="1" id="KW-0812">Transmembrane</keyword>
<gene>
    <name evidence="2" type="ORF">PCAMFM013_S4Jg000063</name>
</gene>
<accession>A0A0G4PYS0</accession>
<name>A0A0G4PYS0_PENC3</name>
<keyword evidence="1" id="KW-0472">Membrane</keyword>
<keyword evidence="1" id="KW-1133">Transmembrane helix</keyword>
<feature type="transmembrane region" description="Helical" evidence="1">
    <location>
        <begin position="322"/>
        <end position="344"/>
    </location>
</feature>
<feature type="transmembrane region" description="Helical" evidence="1">
    <location>
        <begin position="116"/>
        <end position="139"/>
    </location>
</feature>
<protein>
    <submittedName>
        <fullName evidence="2">Str. FM013</fullName>
    </submittedName>
</protein>